<feature type="region of interest" description="Disordered" evidence="1">
    <location>
        <begin position="67"/>
        <end position="87"/>
    </location>
</feature>
<organism evidence="3">
    <name type="scientific">marine metagenome</name>
    <dbReference type="NCBI Taxonomy" id="408172"/>
    <lineage>
        <taxon>unclassified sequences</taxon>
        <taxon>metagenomes</taxon>
        <taxon>ecological metagenomes</taxon>
    </lineage>
</organism>
<evidence type="ECO:0000256" key="2">
    <source>
        <dbReference type="SAM" id="Phobius"/>
    </source>
</evidence>
<feature type="transmembrane region" description="Helical" evidence="2">
    <location>
        <begin position="29"/>
        <end position="45"/>
    </location>
</feature>
<dbReference type="SUPFAM" id="SSF48452">
    <property type="entry name" value="TPR-like"/>
    <property type="match status" value="1"/>
</dbReference>
<keyword evidence="2" id="KW-0812">Transmembrane</keyword>
<feature type="compositionally biased region" description="Acidic residues" evidence="1">
    <location>
        <begin position="263"/>
        <end position="275"/>
    </location>
</feature>
<gene>
    <name evidence="3" type="ORF">METZ01_LOCUS51386</name>
</gene>
<name>A0A381S375_9ZZZZ</name>
<feature type="compositionally biased region" description="Basic and acidic residues" evidence="1">
    <location>
        <begin position="222"/>
        <end position="237"/>
    </location>
</feature>
<evidence type="ECO:0000256" key="1">
    <source>
        <dbReference type="SAM" id="MobiDB-lite"/>
    </source>
</evidence>
<dbReference type="Gene3D" id="1.25.40.10">
    <property type="entry name" value="Tetratricopeptide repeat domain"/>
    <property type="match status" value="1"/>
</dbReference>
<dbReference type="EMBL" id="UINC01002613">
    <property type="protein sequence ID" value="SUZ98532.1"/>
    <property type="molecule type" value="Genomic_DNA"/>
</dbReference>
<feature type="region of interest" description="Disordered" evidence="1">
    <location>
        <begin position="163"/>
        <end position="309"/>
    </location>
</feature>
<feature type="compositionally biased region" description="Basic and acidic residues" evidence="1">
    <location>
        <begin position="163"/>
        <end position="179"/>
    </location>
</feature>
<feature type="compositionally biased region" description="Acidic residues" evidence="1">
    <location>
        <begin position="240"/>
        <end position="250"/>
    </location>
</feature>
<protein>
    <submittedName>
        <fullName evidence="3">Uncharacterized protein</fullName>
    </submittedName>
</protein>
<evidence type="ECO:0000313" key="3">
    <source>
        <dbReference type="EMBL" id="SUZ98532.1"/>
    </source>
</evidence>
<proteinExistence type="predicted"/>
<sequence length="521" mass="58699">MWNLIKLLFGIVIIISVISMFQISWEIRLSVFVLITATFCIWIILKKITKVVFYPDLVLSSEPFRNSVTSGGNEEISSDQDISESGNLIPGVDESIFEQFREKLNLHPPSESTGDSAISSEKNANSGLVAEAYEKANSTNAPDTFSEELEDVEQVKVTLSKDAKNLQEEQDEGNAKDTVEEQSDDAAEEQNKKVAEKQETKYREKEKTDRKLGTGEEALEILSRKHQELRRQTRDIAAEPQEEFDEDLFADELIPIPGGETLAEPEEREFSDEDLFAPAPATDNLEDEDGLVSSLRKTTPRGEKNAEAEGLLKLATTSCEAGRMEEAGASLKSYLDLLKELGQKPSSDVLHLAEKLGIPLDSTLTAELALKTDETKTETEKELEKNIQDEPEQTNYESVMDGIVKTLEEKDSYEEALPLLKDLLNYNRQRVNISAMDPLYERIERAHSTMENDEELVATYKEHLAIKQQLDDIEGELHLLDLISAHYTNIGDLKASKRYQSEILRVKDGLEYKQAMEEEVQ</sequence>
<reference evidence="3" key="1">
    <citation type="submission" date="2018-05" db="EMBL/GenBank/DDBJ databases">
        <authorList>
            <person name="Lanie J.A."/>
            <person name="Ng W.-L."/>
            <person name="Kazmierczak K.M."/>
            <person name="Andrzejewski T.M."/>
            <person name="Davidsen T.M."/>
            <person name="Wayne K.J."/>
            <person name="Tettelin H."/>
            <person name="Glass J.I."/>
            <person name="Rusch D."/>
            <person name="Podicherti R."/>
            <person name="Tsui H.-C.T."/>
            <person name="Winkler M.E."/>
        </authorList>
    </citation>
    <scope>NUCLEOTIDE SEQUENCE</scope>
</reference>
<keyword evidence="2" id="KW-1133">Transmembrane helix</keyword>
<accession>A0A381S375</accession>
<keyword evidence="2" id="KW-0472">Membrane</keyword>
<dbReference type="AlphaFoldDB" id="A0A381S375"/>
<dbReference type="InterPro" id="IPR011990">
    <property type="entry name" value="TPR-like_helical_dom_sf"/>
</dbReference>
<feature type="transmembrane region" description="Helical" evidence="2">
    <location>
        <begin position="7"/>
        <end position="23"/>
    </location>
</feature>
<feature type="compositionally biased region" description="Basic and acidic residues" evidence="1">
    <location>
        <begin position="189"/>
        <end position="214"/>
    </location>
</feature>